<reference evidence="1" key="2">
    <citation type="journal article" date="2023" name="Science">
        <title>Genomic signatures of disease resistance in endangered staghorn corals.</title>
        <authorList>
            <person name="Vollmer S.V."/>
            <person name="Selwyn J.D."/>
            <person name="Despard B.A."/>
            <person name="Roesel C.L."/>
        </authorList>
    </citation>
    <scope>NUCLEOTIDE SEQUENCE</scope>
    <source>
        <strain evidence="1">K2</strain>
    </source>
</reference>
<name>A0AAD9V8S1_ACRCE</name>
<organism evidence="1 2">
    <name type="scientific">Acropora cervicornis</name>
    <name type="common">Staghorn coral</name>
    <dbReference type="NCBI Taxonomy" id="6130"/>
    <lineage>
        <taxon>Eukaryota</taxon>
        <taxon>Metazoa</taxon>
        <taxon>Cnidaria</taxon>
        <taxon>Anthozoa</taxon>
        <taxon>Hexacorallia</taxon>
        <taxon>Scleractinia</taxon>
        <taxon>Astrocoeniina</taxon>
        <taxon>Acroporidae</taxon>
        <taxon>Acropora</taxon>
    </lineage>
</organism>
<dbReference type="EMBL" id="JARQWQ010000019">
    <property type="protein sequence ID" value="KAK2565414.1"/>
    <property type="molecule type" value="Genomic_DNA"/>
</dbReference>
<dbReference type="Proteomes" id="UP001249851">
    <property type="component" value="Unassembled WGS sequence"/>
</dbReference>
<keyword evidence="2" id="KW-1185">Reference proteome</keyword>
<sequence>MACHRSEFVCNFLNPALCHYSQSSVDVLLTLIGREEALQQQAAMIPAVADSCSVRLDKVNRKVYKFRALVFRQDAKGNNKEAYINSEKSCKIEVLQAPLTRRKEKERPGKEVSSKLGRFKLEAELSCEHNVKFHKILMPLHHRGILSQERKTEWKCTYGELLSKTKCLQQNEQMLSGLTQKGSNTSQDISNDCETLRKERQRVRFKESQSRDKAETPTCPTCLQIIANEAKDYSCFMEKSVGSKLITMVVIIDVNVVCKRCLVLFEGKVRNGATGGDTKEELVAMLIKLKTQCDTSRRKNSYNPTETDFAQTMQAEISSTGQQYQEGNPLDNLD</sequence>
<accession>A0AAD9V8S1</accession>
<gene>
    <name evidence="1" type="ORF">P5673_010470</name>
</gene>
<protein>
    <submittedName>
        <fullName evidence="1">Uncharacterized protein</fullName>
    </submittedName>
</protein>
<proteinExistence type="predicted"/>
<reference evidence="1" key="1">
    <citation type="journal article" date="2023" name="G3 (Bethesda)">
        <title>Whole genome assembly and annotation of the endangered Caribbean coral Acropora cervicornis.</title>
        <authorList>
            <person name="Selwyn J.D."/>
            <person name="Vollmer S.V."/>
        </authorList>
    </citation>
    <scope>NUCLEOTIDE SEQUENCE</scope>
    <source>
        <strain evidence="1">K2</strain>
    </source>
</reference>
<comment type="caution">
    <text evidence="1">The sequence shown here is derived from an EMBL/GenBank/DDBJ whole genome shotgun (WGS) entry which is preliminary data.</text>
</comment>
<dbReference type="AlphaFoldDB" id="A0AAD9V8S1"/>
<evidence type="ECO:0000313" key="1">
    <source>
        <dbReference type="EMBL" id="KAK2565414.1"/>
    </source>
</evidence>
<evidence type="ECO:0000313" key="2">
    <source>
        <dbReference type="Proteomes" id="UP001249851"/>
    </source>
</evidence>